<dbReference type="PANTHER" id="PTHR43695:SF1">
    <property type="entry name" value="RHAMNOGALACTURONAN ACETYLESTERASE"/>
    <property type="match status" value="1"/>
</dbReference>
<evidence type="ECO:0000259" key="3">
    <source>
        <dbReference type="Pfam" id="PF13472"/>
    </source>
</evidence>
<comment type="similarity">
    <text evidence="1">Belongs to the 'GDSL' lipolytic enzyme family.</text>
</comment>
<dbReference type="InterPro" id="IPR013830">
    <property type="entry name" value="SGNH_hydro"/>
</dbReference>
<dbReference type="CDD" id="cd01821">
    <property type="entry name" value="Rhamnogalacturan_acetylesterase_like"/>
    <property type="match status" value="1"/>
</dbReference>
<name>A0ABV5J9X0_9BACT</name>
<comment type="caution">
    <text evidence="4">The sequence shown here is derived from an EMBL/GenBank/DDBJ whole genome shotgun (WGS) entry which is preliminary data.</text>
</comment>
<dbReference type="InterPro" id="IPR037459">
    <property type="entry name" value="RhgT-like"/>
</dbReference>
<organism evidence="4 5">
    <name type="scientific">Echinicola jeungdonensis</name>
    <dbReference type="NCBI Taxonomy" id="709343"/>
    <lineage>
        <taxon>Bacteria</taxon>
        <taxon>Pseudomonadati</taxon>
        <taxon>Bacteroidota</taxon>
        <taxon>Cytophagia</taxon>
        <taxon>Cytophagales</taxon>
        <taxon>Cyclobacteriaceae</taxon>
        <taxon>Echinicola</taxon>
    </lineage>
</organism>
<dbReference type="SUPFAM" id="SSF52266">
    <property type="entry name" value="SGNH hydrolase"/>
    <property type="match status" value="1"/>
</dbReference>
<sequence length="234" mass="27002">MKKLLIAFLAIVLLGSFRHDEELSIWLIGDSTMARKSPTRDPESGWGVPLQDLFIDRAKVHNHAASGRSSKSFVDEKRWEAVRNSIHPGDYVVIQFGHNDEKEKESLHTDPNSTYKDYLKKFVVETLKRKGIPIICSPIVRRHFDESGKLLDTHEEYVDAAEEVAKENNVIYIDMEAKTRELVEKLGPEGSKKLYNYKKKDNTHLNHYGSRKVAELFAEGLREKQNLRLAQWLK</sequence>
<proteinExistence type="inferred from homology"/>
<reference evidence="4 5" key="1">
    <citation type="submission" date="2024-09" db="EMBL/GenBank/DDBJ databases">
        <authorList>
            <person name="Sun Q."/>
            <person name="Mori K."/>
        </authorList>
    </citation>
    <scope>NUCLEOTIDE SEQUENCE [LARGE SCALE GENOMIC DNA]</scope>
    <source>
        <strain evidence="4 5">CECT 7682</strain>
    </source>
</reference>
<dbReference type="PANTHER" id="PTHR43695">
    <property type="entry name" value="PUTATIVE (AFU_ORTHOLOGUE AFUA_2G17250)-RELATED"/>
    <property type="match status" value="1"/>
</dbReference>
<dbReference type="Gene3D" id="3.40.50.1110">
    <property type="entry name" value="SGNH hydrolase"/>
    <property type="match status" value="1"/>
</dbReference>
<dbReference type="InterPro" id="IPR036514">
    <property type="entry name" value="SGNH_hydro_sf"/>
</dbReference>
<protein>
    <submittedName>
        <fullName evidence="4">Rhamnogalacturonan acetylesterase</fullName>
    </submittedName>
</protein>
<accession>A0ABV5J9X0</accession>
<dbReference type="Pfam" id="PF13472">
    <property type="entry name" value="Lipase_GDSL_2"/>
    <property type="match status" value="1"/>
</dbReference>
<dbReference type="EMBL" id="JBHMEW010000066">
    <property type="protein sequence ID" value="MFB9213078.1"/>
    <property type="molecule type" value="Genomic_DNA"/>
</dbReference>
<evidence type="ECO:0000313" key="5">
    <source>
        <dbReference type="Proteomes" id="UP001589654"/>
    </source>
</evidence>
<keyword evidence="5" id="KW-1185">Reference proteome</keyword>
<evidence type="ECO:0000256" key="2">
    <source>
        <dbReference type="ARBA" id="ARBA00022801"/>
    </source>
</evidence>
<evidence type="ECO:0000256" key="1">
    <source>
        <dbReference type="ARBA" id="ARBA00008668"/>
    </source>
</evidence>
<gene>
    <name evidence="4" type="ORF">ACFFUR_14775</name>
</gene>
<feature type="domain" description="SGNH hydrolase-type esterase" evidence="3">
    <location>
        <begin position="27"/>
        <end position="211"/>
    </location>
</feature>
<dbReference type="RefSeq" id="WP_290247898.1">
    <property type="nucleotide sequence ID" value="NZ_JAUFQT010000001.1"/>
</dbReference>
<evidence type="ECO:0000313" key="4">
    <source>
        <dbReference type="EMBL" id="MFB9213078.1"/>
    </source>
</evidence>
<dbReference type="Proteomes" id="UP001589654">
    <property type="component" value="Unassembled WGS sequence"/>
</dbReference>
<keyword evidence="2" id="KW-0378">Hydrolase</keyword>